<dbReference type="Pfam" id="PF14559">
    <property type="entry name" value="TPR_19"/>
    <property type="match status" value="1"/>
</dbReference>
<keyword evidence="1" id="KW-0732">Signal</keyword>
<feature type="domain" description="Cytochrome c-552/4" evidence="2">
    <location>
        <begin position="173"/>
        <end position="215"/>
    </location>
</feature>
<dbReference type="PROSITE" id="PS50005">
    <property type="entry name" value="TPR"/>
    <property type="match status" value="1"/>
</dbReference>
<name>A0A160VIU3_9ZZZZ</name>
<dbReference type="Pfam" id="PF13435">
    <property type="entry name" value="Cytochrome_C554"/>
    <property type="match status" value="2"/>
</dbReference>
<dbReference type="Pfam" id="PF13181">
    <property type="entry name" value="TPR_8"/>
    <property type="match status" value="1"/>
</dbReference>
<dbReference type="InterPro" id="IPR011990">
    <property type="entry name" value="TPR-like_helical_dom_sf"/>
</dbReference>
<accession>A0A160VIU3</accession>
<dbReference type="InterPro" id="IPR036280">
    <property type="entry name" value="Multihaem_cyt_sf"/>
</dbReference>
<dbReference type="EMBL" id="FAXC01000465">
    <property type="protein sequence ID" value="CUV10683.1"/>
    <property type="molecule type" value="Genomic_DNA"/>
</dbReference>
<dbReference type="PANTHER" id="PTHR35038:SF8">
    <property type="entry name" value="C-TYPE POLYHEME CYTOCHROME OMCC"/>
    <property type="match status" value="1"/>
</dbReference>
<evidence type="ECO:0000313" key="3">
    <source>
        <dbReference type="EMBL" id="CUV10683.1"/>
    </source>
</evidence>
<reference evidence="3" key="1">
    <citation type="submission" date="2015-10" db="EMBL/GenBank/DDBJ databases">
        <authorList>
            <person name="Gilbert D.G."/>
        </authorList>
    </citation>
    <scope>NUCLEOTIDE SEQUENCE</scope>
</reference>
<dbReference type="Gene3D" id="1.10.1130.10">
    <property type="entry name" value="Flavocytochrome C3, Chain A"/>
    <property type="match status" value="3"/>
</dbReference>
<dbReference type="SUPFAM" id="SSF48452">
    <property type="entry name" value="TPR-like"/>
    <property type="match status" value="1"/>
</dbReference>
<dbReference type="SUPFAM" id="SSF48695">
    <property type="entry name" value="Multiheme cytochromes"/>
    <property type="match status" value="1"/>
</dbReference>
<dbReference type="InterPro" id="IPR051829">
    <property type="entry name" value="Multiheme_Cytochr_ET"/>
</dbReference>
<dbReference type="AlphaFoldDB" id="A0A160VIU3"/>
<organism evidence="3">
    <name type="scientific">hydrothermal vent metagenome</name>
    <dbReference type="NCBI Taxonomy" id="652676"/>
    <lineage>
        <taxon>unclassified sequences</taxon>
        <taxon>metagenomes</taxon>
        <taxon>ecological metagenomes</taxon>
    </lineage>
</organism>
<gene>
    <name evidence="3" type="ORF">MGWOODY_Mmi1511</name>
</gene>
<evidence type="ECO:0000256" key="1">
    <source>
        <dbReference type="ARBA" id="ARBA00022729"/>
    </source>
</evidence>
<sequence length="732" mass="81525">MNIIQKGPLITVLFISLISGQIEDFVGSASCKSCHSDQFELWENSTHGRAGGSPADTKIKAPFDGKKIILKNGWFIPYKEDGRYFFKAQENEFPEVKFEVIGVVGGGHIYGGGTQSFFGLFPDGTMRLLPFDYHPGNKTWFFETNNLLGWQPASQKLSMRNLSEWPPNRTIGAITEKKNCQQCHGSQIIVGFDNNRGKYKTLFTELTINCESCHGPGKEHLSLMQFGKSIVKGYTGIQSLKTLSKKESVAVCAQCHALKDLIRPGYLPGMDFEDFFSTKFSMLGGNPYFPDGRIKAFGYQQNHIFSDCFLNGSMTCVDCHNPHSNGYQDINRAPLEGRFDNGQCLSCHVAKANNIRAHTFHKIDSQGSQCTSCHMPFQQHEAVGSQLKFSRADHTISIPRPKLDEKLGVKNACQQCHKNLSIQAIADQMQDWYGELKPLHQLESALIAFETADQLPGDLLNLIGTNMDPYPQVFAGLAAAFMSDQATNQYDKLIQRLKHLCENNDLDIRGVALAYLNLFSEKDKELDSFIIQTLTNAGREQIKIRTRWSIALAYKAERLTKSGLFSAGIEIYNKSISIWPKNDRAKKGLAEAYIMVGDIPEAVKTYGTIVQSDVADWQGWAGLANAQAQSGQLDVALEAYMRSLEINVYNAPAHLGIGNILFKMKNDVLAEKHLAKAIELDPAMTEAYIYLAAIKVRGQDFKGAALVLNRGLILDPAHEIGNMMKRELSQLD</sequence>
<protein>
    <submittedName>
        <fullName evidence="3">TPR domain protein</fullName>
    </submittedName>
</protein>
<evidence type="ECO:0000259" key="2">
    <source>
        <dbReference type="Pfam" id="PF13435"/>
    </source>
</evidence>
<dbReference type="InterPro" id="IPR023155">
    <property type="entry name" value="Cyt_c-552/4"/>
</dbReference>
<dbReference type="SMART" id="SM00028">
    <property type="entry name" value="TPR"/>
    <property type="match status" value="5"/>
</dbReference>
<dbReference type="InterPro" id="IPR019734">
    <property type="entry name" value="TPR_rpt"/>
</dbReference>
<dbReference type="PANTHER" id="PTHR35038">
    <property type="entry name" value="DISSIMILATORY SULFITE REDUCTASE SIRA"/>
    <property type="match status" value="1"/>
</dbReference>
<feature type="domain" description="Cytochrome c-552/4" evidence="2">
    <location>
        <begin position="30"/>
        <end position="51"/>
    </location>
</feature>
<dbReference type="Gene3D" id="1.25.40.10">
    <property type="entry name" value="Tetratricopeptide repeat domain"/>
    <property type="match status" value="1"/>
</dbReference>
<proteinExistence type="predicted"/>